<accession>A0A369B0D5</accession>
<organism evidence="5 8">
    <name type="scientific">Vagococcus fluvialis</name>
    <dbReference type="NCBI Taxonomy" id="2738"/>
    <lineage>
        <taxon>Bacteria</taxon>
        <taxon>Bacillati</taxon>
        <taxon>Bacillota</taxon>
        <taxon>Bacilli</taxon>
        <taxon>Lactobacillales</taxon>
        <taxon>Enterococcaceae</taxon>
        <taxon>Vagococcus</taxon>
    </lineage>
</organism>
<dbReference type="RefSeq" id="WP_114289202.1">
    <property type="nucleotide sequence ID" value="NZ_CP081459.1"/>
</dbReference>
<dbReference type="InterPro" id="IPR006121">
    <property type="entry name" value="HMA_dom"/>
</dbReference>
<evidence type="ECO:0000256" key="3">
    <source>
        <dbReference type="ARBA" id="ARBA00023008"/>
    </source>
</evidence>
<reference evidence="5 8" key="2">
    <citation type="submission" date="2020-03" db="EMBL/GenBank/DDBJ databases">
        <title>Bacterial samples isolated from urine from healthy bovine heifers (Gyr breed).</title>
        <authorList>
            <person name="Giannattasio-Ferraz S."/>
            <person name="Maskeri L."/>
            <person name="Penido A."/>
            <person name="Barbosa-Stancioli E.F."/>
            <person name="Putonti C."/>
        </authorList>
    </citation>
    <scope>NUCLEOTIDE SEQUENCE [LARGE SCALE GENOMIC DNA]</scope>
    <source>
        <strain evidence="5 8">UFMG-H7</strain>
    </source>
</reference>
<dbReference type="PROSITE" id="PS01047">
    <property type="entry name" value="HMA_1"/>
    <property type="match status" value="1"/>
</dbReference>
<evidence type="ECO:0000256" key="1">
    <source>
        <dbReference type="ARBA" id="ARBA00015313"/>
    </source>
</evidence>
<dbReference type="Gene3D" id="3.30.70.100">
    <property type="match status" value="1"/>
</dbReference>
<dbReference type="Proteomes" id="UP000521358">
    <property type="component" value="Unassembled WGS sequence"/>
</dbReference>
<dbReference type="PANTHER" id="PTHR46594">
    <property type="entry name" value="P-TYPE CATION-TRANSPORTING ATPASE"/>
    <property type="match status" value="1"/>
</dbReference>
<dbReference type="InterPro" id="IPR017969">
    <property type="entry name" value="Heavy-metal-associated_CS"/>
</dbReference>
<dbReference type="NCBIfam" id="TIGR00003">
    <property type="entry name" value="copper ion binding protein"/>
    <property type="match status" value="1"/>
</dbReference>
<keyword evidence="7" id="KW-1185">Reference proteome</keyword>
<dbReference type="FunFam" id="3.30.70.100:FF:000001">
    <property type="entry name" value="ATPase copper transporting beta"/>
    <property type="match status" value="1"/>
</dbReference>
<dbReference type="OrthoDB" id="9813965at2"/>
<evidence type="ECO:0000313" key="6">
    <source>
        <dbReference type="EMBL" id="RSU02644.1"/>
    </source>
</evidence>
<sequence length="69" mass="7621">MKQKIKIDGMSCNHCVAKVEKAVSELDGVDKIKVKLKDAEAKVKFDETKIPLDKVLEVITDLGYDASSI</sequence>
<evidence type="ECO:0000256" key="2">
    <source>
        <dbReference type="ARBA" id="ARBA00022723"/>
    </source>
</evidence>
<evidence type="ECO:0000313" key="7">
    <source>
        <dbReference type="Proteomes" id="UP000288197"/>
    </source>
</evidence>
<dbReference type="CDD" id="cd00371">
    <property type="entry name" value="HMA"/>
    <property type="match status" value="1"/>
</dbReference>
<gene>
    <name evidence="5" type="primary">copZ</name>
    <name evidence="6" type="ORF">CBF32_05085</name>
    <name evidence="5" type="ORF">HED35_14395</name>
</gene>
<keyword evidence="2" id="KW-0479">Metal-binding</keyword>
<dbReference type="EMBL" id="NGJX01000004">
    <property type="protein sequence ID" value="RSU02644.1"/>
    <property type="molecule type" value="Genomic_DNA"/>
</dbReference>
<keyword evidence="3" id="KW-0186">Copper</keyword>
<evidence type="ECO:0000313" key="8">
    <source>
        <dbReference type="Proteomes" id="UP000521358"/>
    </source>
</evidence>
<feature type="domain" description="HMA" evidence="4">
    <location>
        <begin position="1"/>
        <end position="67"/>
    </location>
</feature>
<dbReference type="PROSITE" id="PS50846">
    <property type="entry name" value="HMA_2"/>
    <property type="match status" value="1"/>
</dbReference>
<dbReference type="EMBL" id="JAAVMB010000025">
    <property type="protein sequence ID" value="NKC69284.1"/>
    <property type="molecule type" value="Genomic_DNA"/>
</dbReference>
<comment type="caution">
    <text evidence="5">The sequence shown here is derived from an EMBL/GenBank/DDBJ whole genome shotgun (WGS) entry which is preliminary data.</text>
</comment>
<dbReference type="SUPFAM" id="SSF55008">
    <property type="entry name" value="HMA, heavy metal-associated domain"/>
    <property type="match status" value="1"/>
</dbReference>
<dbReference type="InterPro" id="IPR036163">
    <property type="entry name" value="HMA_dom_sf"/>
</dbReference>
<dbReference type="NCBIfam" id="NF033794">
    <property type="entry name" value="chaper_CopZ_Eh"/>
    <property type="match status" value="1"/>
</dbReference>
<dbReference type="PANTHER" id="PTHR46594:SF4">
    <property type="entry name" value="P-TYPE CATION-TRANSPORTING ATPASE"/>
    <property type="match status" value="1"/>
</dbReference>
<dbReference type="PRINTS" id="PR00944">
    <property type="entry name" value="CUEXPORT"/>
</dbReference>
<proteinExistence type="predicted"/>
<reference evidence="6 7" key="1">
    <citation type="submission" date="2017-05" db="EMBL/GenBank/DDBJ databases">
        <title>Vagococcus spp. assemblies.</title>
        <authorList>
            <person name="Gulvik C.A."/>
        </authorList>
    </citation>
    <scope>NUCLEOTIDE SEQUENCE [LARGE SCALE GENOMIC DNA]</scope>
    <source>
        <strain evidence="6 7">NCFB 2497</strain>
    </source>
</reference>
<evidence type="ECO:0000313" key="5">
    <source>
        <dbReference type="EMBL" id="NKC69284.1"/>
    </source>
</evidence>
<dbReference type="GO" id="GO:0006825">
    <property type="term" value="P:copper ion transport"/>
    <property type="evidence" value="ECO:0007669"/>
    <property type="project" value="InterPro"/>
</dbReference>
<dbReference type="AlphaFoldDB" id="A0A369B0D5"/>
<dbReference type="Proteomes" id="UP000288197">
    <property type="component" value="Unassembled WGS sequence"/>
</dbReference>
<dbReference type="GeneID" id="63146017"/>
<dbReference type="GO" id="GO:0005507">
    <property type="term" value="F:copper ion binding"/>
    <property type="evidence" value="ECO:0007669"/>
    <property type="project" value="InterPro"/>
</dbReference>
<dbReference type="InterPro" id="IPR000428">
    <property type="entry name" value="Cu-bd"/>
</dbReference>
<dbReference type="Pfam" id="PF00403">
    <property type="entry name" value="HMA"/>
    <property type="match status" value="1"/>
</dbReference>
<evidence type="ECO:0000259" key="4">
    <source>
        <dbReference type="PROSITE" id="PS50846"/>
    </source>
</evidence>
<name>A0A369B0D5_9ENTE</name>
<protein>
    <recommendedName>
        <fullName evidence="1">Copper chaperone CopZ</fullName>
    </recommendedName>
</protein>
<dbReference type="InterPro" id="IPR006122">
    <property type="entry name" value="HMA_Cu_ion-bd"/>
</dbReference>